<evidence type="ECO:0000256" key="5">
    <source>
        <dbReference type="ARBA" id="ARBA00022792"/>
    </source>
</evidence>
<keyword evidence="9 12" id="KW-0496">Mitochondrion</keyword>
<evidence type="ECO:0000313" key="15">
    <source>
        <dbReference type="Proteomes" id="UP001162156"/>
    </source>
</evidence>
<keyword evidence="6" id="KW-0809">Transit peptide</keyword>
<dbReference type="Pfam" id="PF02046">
    <property type="entry name" value="COX6A"/>
    <property type="match status" value="1"/>
</dbReference>
<evidence type="ECO:0000256" key="13">
    <source>
        <dbReference type="SAM" id="Phobius"/>
    </source>
</evidence>
<keyword evidence="5 12" id="KW-0999">Mitochondrion inner membrane</keyword>
<evidence type="ECO:0000256" key="12">
    <source>
        <dbReference type="RuleBase" id="RU004397"/>
    </source>
</evidence>
<dbReference type="PANTHER" id="PTHR11504">
    <property type="entry name" value="CYTOCHROME C OXIDASE POLYPEPTIDE VIA"/>
    <property type="match status" value="1"/>
</dbReference>
<organism evidence="14 15">
    <name type="scientific">Rhamnusium bicolor</name>
    <dbReference type="NCBI Taxonomy" id="1586634"/>
    <lineage>
        <taxon>Eukaryota</taxon>
        <taxon>Metazoa</taxon>
        <taxon>Ecdysozoa</taxon>
        <taxon>Arthropoda</taxon>
        <taxon>Hexapoda</taxon>
        <taxon>Insecta</taxon>
        <taxon>Pterygota</taxon>
        <taxon>Neoptera</taxon>
        <taxon>Endopterygota</taxon>
        <taxon>Coleoptera</taxon>
        <taxon>Polyphaga</taxon>
        <taxon>Cucujiformia</taxon>
        <taxon>Chrysomeloidea</taxon>
        <taxon>Cerambycidae</taxon>
        <taxon>Lepturinae</taxon>
        <taxon>Rhagiini</taxon>
        <taxon>Rhamnusium</taxon>
    </lineage>
</organism>
<evidence type="ECO:0000256" key="11">
    <source>
        <dbReference type="RuleBase" id="RU004396"/>
    </source>
</evidence>
<evidence type="ECO:0000256" key="1">
    <source>
        <dbReference type="ARBA" id="ARBA00004434"/>
    </source>
</evidence>
<evidence type="ECO:0000256" key="6">
    <source>
        <dbReference type="ARBA" id="ARBA00022946"/>
    </source>
</evidence>
<evidence type="ECO:0000256" key="2">
    <source>
        <dbReference type="ARBA" id="ARBA00004673"/>
    </source>
</evidence>
<keyword evidence="4 13" id="KW-0812">Transmembrane</keyword>
<gene>
    <name evidence="14" type="ORF">NQ314_021111</name>
</gene>
<dbReference type="SUPFAM" id="SSF81411">
    <property type="entry name" value="Mitochondrial cytochrome c oxidase subunit VIa"/>
    <property type="match status" value="1"/>
</dbReference>
<dbReference type="InterPro" id="IPR036418">
    <property type="entry name" value="Cyt_c_oxidase_su6a_sf"/>
</dbReference>
<keyword evidence="7 13" id="KW-1133">Transmembrane helix</keyword>
<evidence type="ECO:0000256" key="10">
    <source>
        <dbReference type="ARBA" id="ARBA00023136"/>
    </source>
</evidence>
<feature type="transmembrane region" description="Helical" evidence="13">
    <location>
        <begin position="55"/>
        <end position="77"/>
    </location>
</feature>
<dbReference type="InterPro" id="IPR001349">
    <property type="entry name" value="Cyt_c_oxidase_su6a"/>
</dbReference>
<evidence type="ECO:0000256" key="8">
    <source>
        <dbReference type="ARBA" id="ARBA00023002"/>
    </source>
</evidence>
<dbReference type="Gene3D" id="4.10.95.10">
    <property type="entry name" value="Cytochrome c oxidase, subunit VIa"/>
    <property type="match status" value="1"/>
</dbReference>
<accession>A0AAV8WIZ7</accession>
<evidence type="ECO:0000313" key="14">
    <source>
        <dbReference type="EMBL" id="KAJ8926509.1"/>
    </source>
</evidence>
<dbReference type="GO" id="GO:0005743">
    <property type="term" value="C:mitochondrial inner membrane"/>
    <property type="evidence" value="ECO:0007669"/>
    <property type="project" value="UniProtKB-SubCell"/>
</dbReference>
<protein>
    <recommendedName>
        <fullName evidence="12">Cytochrome c oxidase subunit</fullName>
    </recommendedName>
    <alternativeName>
        <fullName evidence="12">Cytochrome c oxidase polypeptide VIa</fullName>
    </alternativeName>
</protein>
<dbReference type="PANTHER" id="PTHR11504:SF9">
    <property type="entry name" value="CYTOCHROME C OXIDASE SUBUNIT 6A-LIKE"/>
    <property type="match status" value="1"/>
</dbReference>
<comment type="subcellular location">
    <subcellularLocation>
        <location evidence="1">Mitochondrion inner membrane</location>
        <topology evidence="1">Single-pass membrane protein</topology>
    </subcellularLocation>
</comment>
<proteinExistence type="inferred from homology"/>
<sequence>MDEMGFEKTGEKFLVKMATVLNHAIRRYIQTSAKKGAESLGPSAVSGQHEGGYKIWRNLTIFLAFPSIVLCAINCYLAHQSGHHERPEFVKYDHLRVRTKRFPWGDGNHSLFHNPHANPLPDGYEEVGH</sequence>
<keyword evidence="8" id="KW-0560">Oxidoreductase</keyword>
<evidence type="ECO:0000256" key="3">
    <source>
        <dbReference type="ARBA" id="ARBA00005553"/>
    </source>
</evidence>
<dbReference type="GO" id="GO:0030234">
    <property type="term" value="F:enzyme regulator activity"/>
    <property type="evidence" value="ECO:0007669"/>
    <property type="project" value="TreeGrafter"/>
</dbReference>
<comment type="similarity">
    <text evidence="3 11">Belongs to the cytochrome c oxidase subunit 6A family.</text>
</comment>
<name>A0AAV8WIZ7_9CUCU</name>
<reference evidence="14" key="1">
    <citation type="journal article" date="2023" name="Insect Mol. Biol.">
        <title>Genome sequencing provides insights into the evolution of gene families encoding plant cell wall-degrading enzymes in longhorned beetles.</title>
        <authorList>
            <person name="Shin N.R."/>
            <person name="Okamura Y."/>
            <person name="Kirsch R."/>
            <person name="Pauchet Y."/>
        </authorList>
    </citation>
    <scope>NUCLEOTIDE SEQUENCE</scope>
    <source>
        <strain evidence="14">RBIC_L_NR</strain>
    </source>
</reference>
<dbReference type="AlphaFoldDB" id="A0AAV8WIZ7"/>
<keyword evidence="15" id="KW-1185">Reference proteome</keyword>
<comment type="caution">
    <text evidence="14">The sequence shown here is derived from an EMBL/GenBank/DDBJ whole genome shotgun (WGS) entry which is preliminary data.</text>
</comment>
<evidence type="ECO:0000256" key="9">
    <source>
        <dbReference type="ARBA" id="ARBA00023128"/>
    </source>
</evidence>
<dbReference type="PIRSF" id="PIRSF000277">
    <property type="entry name" value="COX6A1"/>
    <property type="match status" value="1"/>
</dbReference>
<keyword evidence="10 12" id="KW-0472">Membrane</keyword>
<dbReference type="InterPro" id="IPR018507">
    <property type="entry name" value="Cyt_c_oxidase_su6a_CS"/>
</dbReference>
<dbReference type="EMBL" id="JANEYF010005871">
    <property type="protein sequence ID" value="KAJ8926509.1"/>
    <property type="molecule type" value="Genomic_DNA"/>
</dbReference>
<evidence type="ECO:0000256" key="7">
    <source>
        <dbReference type="ARBA" id="ARBA00022989"/>
    </source>
</evidence>
<comment type="pathway">
    <text evidence="2">Energy metabolism; oxidative phosphorylation.</text>
</comment>
<dbReference type="CDD" id="cd00925">
    <property type="entry name" value="Cyt_c_Oxidase_VIa"/>
    <property type="match status" value="1"/>
</dbReference>
<dbReference type="PROSITE" id="PS01329">
    <property type="entry name" value="COX6A"/>
    <property type="match status" value="1"/>
</dbReference>
<dbReference type="FunFam" id="4.10.95.10:FF:000001">
    <property type="entry name" value="Cytochrome c oxidase subunit 6A, mitochondrial"/>
    <property type="match status" value="1"/>
</dbReference>
<dbReference type="Proteomes" id="UP001162156">
    <property type="component" value="Unassembled WGS sequence"/>
</dbReference>
<dbReference type="GO" id="GO:0016491">
    <property type="term" value="F:oxidoreductase activity"/>
    <property type="evidence" value="ECO:0007669"/>
    <property type="project" value="UniProtKB-KW"/>
</dbReference>
<evidence type="ECO:0000256" key="4">
    <source>
        <dbReference type="ARBA" id="ARBA00022692"/>
    </source>
</evidence>
<dbReference type="GO" id="GO:0006123">
    <property type="term" value="P:mitochondrial electron transport, cytochrome c to oxygen"/>
    <property type="evidence" value="ECO:0007669"/>
    <property type="project" value="TreeGrafter"/>
</dbReference>